<evidence type="ECO:0000256" key="1">
    <source>
        <dbReference type="ARBA" id="ARBA00004377"/>
    </source>
</evidence>
<dbReference type="NCBIfam" id="TIGR02532">
    <property type="entry name" value="IV_pilin_GFxxxE"/>
    <property type="match status" value="1"/>
</dbReference>
<protein>
    <recommendedName>
        <fullName evidence="2">Type II secretion system protein H</fullName>
    </recommendedName>
    <alternativeName>
        <fullName evidence="10">General secretion pathway protein H</fullName>
    </alternativeName>
</protein>
<evidence type="ECO:0000256" key="11">
    <source>
        <dbReference type="SAM" id="Phobius"/>
    </source>
</evidence>
<keyword evidence="14" id="KW-1185">Reference proteome</keyword>
<feature type="domain" description="General secretion pathway GspH" evidence="12">
    <location>
        <begin position="42"/>
        <end position="155"/>
    </location>
</feature>
<dbReference type="Proteomes" id="UP001059672">
    <property type="component" value="Chromosome"/>
</dbReference>
<reference evidence="13" key="1">
    <citation type="submission" date="2021-04" db="EMBL/GenBank/DDBJ databases">
        <title>Oceanospirillales bacteria with DddD are important DMSP degraders in coastal seawater.</title>
        <authorList>
            <person name="Liu J."/>
        </authorList>
    </citation>
    <scope>NUCLEOTIDE SEQUENCE</scope>
    <source>
        <strain evidence="13">D13-4</strain>
    </source>
</reference>
<dbReference type="RefSeq" id="WP_255837256.1">
    <property type="nucleotide sequence ID" value="NZ_CP073346.1"/>
</dbReference>
<evidence type="ECO:0000256" key="10">
    <source>
        <dbReference type="ARBA" id="ARBA00030775"/>
    </source>
</evidence>
<dbReference type="InterPro" id="IPR012902">
    <property type="entry name" value="N_methyl_site"/>
</dbReference>
<dbReference type="Gene3D" id="3.55.40.10">
    <property type="entry name" value="minor pseudopilin epsh domain"/>
    <property type="match status" value="1"/>
</dbReference>
<keyword evidence="8 11" id="KW-0472">Membrane</keyword>
<name>A0ABY5H4W5_9PSED</name>
<evidence type="ECO:0000313" key="13">
    <source>
        <dbReference type="EMBL" id="UTW06693.1"/>
    </source>
</evidence>
<keyword evidence="4" id="KW-0488">Methylation</keyword>
<evidence type="ECO:0000256" key="7">
    <source>
        <dbReference type="ARBA" id="ARBA00022989"/>
    </source>
</evidence>
<evidence type="ECO:0000256" key="3">
    <source>
        <dbReference type="ARBA" id="ARBA00022475"/>
    </source>
</evidence>
<accession>A0ABY5H4W5</accession>
<evidence type="ECO:0000256" key="5">
    <source>
        <dbReference type="ARBA" id="ARBA00022519"/>
    </source>
</evidence>
<keyword evidence="5" id="KW-0997">Cell inner membrane</keyword>
<dbReference type="SUPFAM" id="SSF54523">
    <property type="entry name" value="Pili subunits"/>
    <property type="match status" value="1"/>
</dbReference>
<comment type="similarity">
    <text evidence="9">Belongs to the GSP H family.</text>
</comment>
<evidence type="ECO:0000256" key="2">
    <source>
        <dbReference type="ARBA" id="ARBA00021549"/>
    </source>
</evidence>
<organism evidence="13 14">
    <name type="scientific">Pseudomonas benzenivorans</name>
    <dbReference type="NCBI Taxonomy" id="556533"/>
    <lineage>
        <taxon>Bacteria</taxon>
        <taxon>Pseudomonadati</taxon>
        <taxon>Pseudomonadota</taxon>
        <taxon>Gammaproteobacteria</taxon>
        <taxon>Pseudomonadales</taxon>
        <taxon>Pseudomonadaceae</taxon>
        <taxon>Pseudomonas</taxon>
    </lineage>
</organism>
<dbReference type="EMBL" id="CP073346">
    <property type="protein sequence ID" value="UTW06693.1"/>
    <property type="molecule type" value="Genomic_DNA"/>
</dbReference>
<evidence type="ECO:0000256" key="9">
    <source>
        <dbReference type="ARBA" id="ARBA00025772"/>
    </source>
</evidence>
<evidence type="ECO:0000256" key="8">
    <source>
        <dbReference type="ARBA" id="ARBA00023136"/>
    </source>
</evidence>
<dbReference type="Pfam" id="PF12019">
    <property type="entry name" value="GspH"/>
    <property type="match status" value="1"/>
</dbReference>
<dbReference type="Pfam" id="PF07963">
    <property type="entry name" value="N_methyl"/>
    <property type="match status" value="1"/>
</dbReference>
<evidence type="ECO:0000313" key="14">
    <source>
        <dbReference type="Proteomes" id="UP001059672"/>
    </source>
</evidence>
<evidence type="ECO:0000259" key="12">
    <source>
        <dbReference type="Pfam" id="PF12019"/>
    </source>
</evidence>
<evidence type="ECO:0000256" key="4">
    <source>
        <dbReference type="ARBA" id="ARBA00022481"/>
    </source>
</evidence>
<gene>
    <name evidence="13" type="ORF">KDW96_16170</name>
</gene>
<dbReference type="InterPro" id="IPR045584">
    <property type="entry name" value="Pilin-like"/>
</dbReference>
<dbReference type="InterPro" id="IPR022346">
    <property type="entry name" value="T2SS_GspH"/>
</dbReference>
<sequence>MHRSNGFTLIELMIVIALVALIASYGIPQFNTMMQNGRLSTQVNEMQGLMQLARSEAVTSRVTTRICASTDQATCNTNSWEQGMIVFRDVDDNGSAAAAELVRVMPAVTNGNTIRGVNGALSFSTDGTLTAGAMLRICDTRGANSSRQVRLNTAGQSRISKGNAQGDVVCP</sequence>
<keyword evidence="3" id="KW-1003">Cell membrane</keyword>
<proteinExistence type="inferred from homology"/>
<comment type="subcellular location">
    <subcellularLocation>
        <location evidence="1">Cell inner membrane</location>
        <topology evidence="1">Single-pass membrane protein</topology>
    </subcellularLocation>
</comment>
<feature type="transmembrane region" description="Helical" evidence="11">
    <location>
        <begin position="6"/>
        <end position="27"/>
    </location>
</feature>
<keyword evidence="6 11" id="KW-0812">Transmembrane</keyword>
<keyword evidence="7 11" id="KW-1133">Transmembrane helix</keyword>
<evidence type="ECO:0000256" key="6">
    <source>
        <dbReference type="ARBA" id="ARBA00022692"/>
    </source>
</evidence>